<name>A0A8D8C3A4_CULPI</name>
<dbReference type="AlphaFoldDB" id="A0A8D8C3A4"/>
<evidence type="ECO:0000313" key="1">
    <source>
        <dbReference type="EMBL" id="CAG6483982.1"/>
    </source>
</evidence>
<sequence>MPSRLRRNVTFVTVSGAHKEPLFVVFQSLLLVLFAGEQCDHVALLHADRLRAVAVGDGQQGLPDGRRGRGSQVCTSVRGRLGGGGGGVTIANVVDSLMVVSPVEDTAGRMATSAASTFHQNLVVVMMVERILLLVVVLHRFVQLNVVPVGGQFVQLVHVEHLVQFGRCSCGRGLAVEHLGRELELSKLRLGVGGFGLVRYAKVQRVQVFLAAARYRGHAATAGPVAFEAGSATTLGTGSGSGGSVAAAA</sequence>
<organism evidence="1">
    <name type="scientific">Culex pipiens</name>
    <name type="common">House mosquito</name>
    <dbReference type="NCBI Taxonomy" id="7175"/>
    <lineage>
        <taxon>Eukaryota</taxon>
        <taxon>Metazoa</taxon>
        <taxon>Ecdysozoa</taxon>
        <taxon>Arthropoda</taxon>
        <taxon>Hexapoda</taxon>
        <taxon>Insecta</taxon>
        <taxon>Pterygota</taxon>
        <taxon>Neoptera</taxon>
        <taxon>Endopterygota</taxon>
        <taxon>Diptera</taxon>
        <taxon>Nematocera</taxon>
        <taxon>Culicoidea</taxon>
        <taxon>Culicidae</taxon>
        <taxon>Culicinae</taxon>
        <taxon>Culicini</taxon>
        <taxon>Culex</taxon>
        <taxon>Culex</taxon>
    </lineage>
</organism>
<accession>A0A8D8C3A4</accession>
<proteinExistence type="predicted"/>
<reference evidence="1" key="1">
    <citation type="submission" date="2021-05" db="EMBL/GenBank/DDBJ databases">
        <authorList>
            <person name="Alioto T."/>
            <person name="Alioto T."/>
            <person name="Gomez Garrido J."/>
        </authorList>
    </citation>
    <scope>NUCLEOTIDE SEQUENCE</scope>
</reference>
<dbReference type="EMBL" id="HBUE01098133">
    <property type="protein sequence ID" value="CAG6483982.1"/>
    <property type="molecule type" value="Transcribed_RNA"/>
</dbReference>
<protein>
    <submittedName>
        <fullName evidence="1">(northern house mosquito) hypothetical protein</fullName>
    </submittedName>
</protein>